<dbReference type="EMBL" id="SIHI01000001">
    <property type="protein sequence ID" value="TWT57053.1"/>
    <property type="molecule type" value="Genomic_DNA"/>
</dbReference>
<feature type="transmembrane region" description="Helical" evidence="7">
    <location>
        <begin position="409"/>
        <end position="431"/>
    </location>
</feature>
<dbReference type="Gene3D" id="1.20.1250.20">
    <property type="entry name" value="MFS general substrate transporter like domains"/>
    <property type="match status" value="2"/>
</dbReference>
<dbReference type="InterPro" id="IPR011701">
    <property type="entry name" value="MFS"/>
</dbReference>
<keyword evidence="6 7" id="KW-0472">Membrane</keyword>
<feature type="transmembrane region" description="Helical" evidence="7">
    <location>
        <begin position="233"/>
        <end position="252"/>
    </location>
</feature>
<dbReference type="OrthoDB" id="9783757at2"/>
<protein>
    <submittedName>
        <fullName evidence="9">Major Facilitator Superfamily protein</fullName>
    </submittedName>
</protein>
<dbReference type="GO" id="GO:0012505">
    <property type="term" value="C:endomembrane system"/>
    <property type="evidence" value="ECO:0007669"/>
    <property type="project" value="UniProtKB-SubCell"/>
</dbReference>
<sequence length="549" mass="58253">MNNAQEAPSAPQTSHSTGDMIMFWGCFIALITTAFAFFSRMYLCDVRFESDFGLEKVAIGALKGAGVWPFAISIILFSLVIDRIGYRVAMIFSFVCYAIYLVLACMAYGAIQGVSGEELAAAQDRGHNLLYLGSIILALGNGTVEAFINPIVATMFSKEKTKWLNILHAGWPGGLVVAGIITIAMADTAKTGDWRLVLGTIAIPAVIYFIMLFNAKFPVSEREQAGVSYREMLAEFGAFGAFVGFGLIFMQLGEVFGWPLSVSGVLAAIVAVAFGAYTQSFGRGILAFLIVIMMPLATTEIGTDGWISGLMEKPMEAAGYNPGWVLVYTSAIMMVLRFFAGPIVHKLSPIGLLILSSILAIAGLLALSRTGSSGIAVIFVAATLYGIGKTFFWPTMLGVTAEQCPKGGALTLNAISGIGMIAVGVLGFPLIGALQEKTASAELAVTSPATAEEVLVEKSYMGFDYEAIDPDKKKEITGEEDIAALAAADKAGQFDALAKMAVFPAFMLVCYLILGAYFKSKGGYQAEVLTGHAAKDEEFTGGVEGPADK</sequence>
<evidence type="ECO:0000256" key="1">
    <source>
        <dbReference type="ARBA" id="ARBA00004127"/>
    </source>
</evidence>
<feature type="transmembrane region" description="Helical" evidence="7">
    <location>
        <begin position="258"/>
        <end position="277"/>
    </location>
</feature>
<evidence type="ECO:0000313" key="9">
    <source>
        <dbReference type="EMBL" id="TWT57053.1"/>
    </source>
</evidence>
<feature type="transmembrane region" description="Helical" evidence="7">
    <location>
        <begin position="88"/>
        <end position="111"/>
    </location>
</feature>
<evidence type="ECO:0000259" key="8">
    <source>
        <dbReference type="PROSITE" id="PS50850"/>
    </source>
</evidence>
<evidence type="ECO:0000256" key="2">
    <source>
        <dbReference type="ARBA" id="ARBA00008335"/>
    </source>
</evidence>
<feature type="transmembrane region" description="Helical" evidence="7">
    <location>
        <begin position="196"/>
        <end position="213"/>
    </location>
</feature>
<feature type="transmembrane region" description="Helical" evidence="7">
    <location>
        <begin position="500"/>
        <end position="518"/>
    </location>
</feature>
<comment type="similarity">
    <text evidence="2">Belongs to the major facilitator superfamily.</text>
</comment>
<dbReference type="GO" id="GO:0016020">
    <property type="term" value="C:membrane"/>
    <property type="evidence" value="ECO:0007669"/>
    <property type="project" value="TreeGrafter"/>
</dbReference>
<keyword evidence="3" id="KW-0813">Transport</keyword>
<dbReference type="PANTHER" id="PTHR23514">
    <property type="entry name" value="BYPASS OF STOP CODON PROTEIN 6"/>
    <property type="match status" value="1"/>
</dbReference>
<feature type="transmembrane region" description="Helical" evidence="7">
    <location>
        <begin position="21"/>
        <end position="38"/>
    </location>
</feature>
<keyword evidence="5 7" id="KW-1133">Transmembrane helix</keyword>
<dbReference type="InterPro" id="IPR036259">
    <property type="entry name" value="MFS_trans_sf"/>
</dbReference>
<dbReference type="PANTHER" id="PTHR23514:SF3">
    <property type="entry name" value="BYPASS OF STOP CODON PROTEIN 6"/>
    <property type="match status" value="1"/>
</dbReference>
<dbReference type="RefSeq" id="WP_146506940.1">
    <property type="nucleotide sequence ID" value="NZ_SIHI01000001.1"/>
</dbReference>
<name>A0A5C5X495_9PLAN</name>
<evidence type="ECO:0000256" key="5">
    <source>
        <dbReference type="ARBA" id="ARBA00022989"/>
    </source>
</evidence>
<feature type="transmembrane region" description="Helical" evidence="7">
    <location>
        <begin position="58"/>
        <end position="81"/>
    </location>
</feature>
<gene>
    <name evidence="9" type="ORF">KOR42_04110</name>
</gene>
<evidence type="ECO:0000256" key="3">
    <source>
        <dbReference type="ARBA" id="ARBA00022448"/>
    </source>
</evidence>
<feature type="domain" description="Major facilitator superfamily (MFS) profile" evidence="8">
    <location>
        <begin position="18"/>
        <end position="522"/>
    </location>
</feature>
<reference evidence="9 10" key="1">
    <citation type="submission" date="2019-02" db="EMBL/GenBank/DDBJ databases">
        <title>Deep-cultivation of Planctomycetes and their phenomic and genomic characterization uncovers novel biology.</title>
        <authorList>
            <person name="Wiegand S."/>
            <person name="Jogler M."/>
            <person name="Boedeker C."/>
            <person name="Pinto D."/>
            <person name="Vollmers J."/>
            <person name="Rivas-Marin E."/>
            <person name="Kohn T."/>
            <person name="Peeters S.H."/>
            <person name="Heuer A."/>
            <person name="Rast P."/>
            <person name="Oberbeckmann S."/>
            <person name="Bunk B."/>
            <person name="Jeske O."/>
            <person name="Meyerdierks A."/>
            <person name="Storesund J.E."/>
            <person name="Kallscheuer N."/>
            <person name="Luecker S."/>
            <person name="Lage O.M."/>
            <person name="Pohl T."/>
            <person name="Merkel B.J."/>
            <person name="Hornburger P."/>
            <person name="Mueller R.-W."/>
            <person name="Bruemmer F."/>
            <person name="Labrenz M."/>
            <person name="Spormann A.M."/>
            <person name="Op Den Camp H."/>
            <person name="Overmann J."/>
            <person name="Amann R."/>
            <person name="Jetten M.S.M."/>
            <person name="Mascher T."/>
            <person name="Medema M.H."/>
            <person name="Devos D.P."/>
            <person name="Kaster A.-K."/>
            <person name="Ovreas L."/>
            <person name="Rohde M."/>
            <person name="Galperin M.Y."/>
            <person name="Jogler C."/>
        </authorList>
    </citation>
    <scope>NUCLEOTIDE SEQUENCE [LARGE SCALE GENOMIC DNA]</scope>
    <source>
        <strain evidence="9 10">KOR42</strain>
    </source>
</reference>
<dbReference type="CDD" id="cd06174">
    <property type="entry name" value="MFS"/>
    <property type="match status" value="1"/>
</dbReference>
<feature type="transmembrane region" description="Helical" evidence="7">
    <location>
        <begin position="284"/>
        <end position="303"/>
    </location>
</feature>
<feature type="transmembrane region" description="Helical" evidence="7">
    <location>
        <begin position="323"/>
        <end position="340"/>
    </location>
</feature>
<evidence type="ECO:0000313" key="10">
    <source>
        <dbReference type="Proteomes" id="UP000317243"/>
    </source>
</evidence>
<dbReference type="GO" id="GO:0022857">
    <property type="term" value="F:transmembrane transporter activity"/>
    <property type="evidence" value="ECO:0007669"/>
    <property type="project" value="InterPro"/>
</dbReference>
<feature type="transmembrane region" description="Helical" evidence="7">
    <location>
        <begin position="347"/>
        <end position="368"/>
    </location>
</feature>
<evidence type="ECO:0000256" key="7">
    <source>
        <dbReference type="SAM" id="Phobius"/>
    </source>
</evidence>
<evidence type="ECO:0000256" key="4">
    <source>
        <dbReference type="ARBA" id="ARBA00022692"/>
    </source>
</evidence>
<comment type="subcellular location">
    <subcellularLocation>
        <location evidence="1">Endomembrane system</location>
        <topology evidence="1">Multi-pass membrane protein</topology>
    </subcellularLocation>
</comment>
<keyword evidence="10" id="KW-1185">Reference proteome</keyword>
<keyword evidence="4 7" id="KW-0812">Transmembrane</keyword>
<comment type="caution">
    <text evidence="9">The sequence shown here is derived from an EMBL/GenBank/DDBJ whole genome shotgun (WGS) entry which is preliminary data.</text>
</comment>
<evidence type="ECO:0000256" key="6">
    <source>
        <dbReference type="ARBA" id="ARBA00023136"/>
    </source>
</evidence>
<feature type="transmembrane region" description="Helical" evidence="7">
    <location>
        <begin position="131"/>
        <end position="152"/>
    </location>
</feature>
<dbReference type="InterPro" id="IPR051788">
    <property type="entry name" value="MFS_Transporter"/>
</dbReference>
<dbReference type="Pfam" id="PF07690">
    <property type="entry name" value="MFS_1"/>
    <property type="match status" value="1"/>
</dbReference>
<accession>A0A5C5X495</accession>
<dbReference type="SUPFAM" id="SSF103473">
    <property type="entry name" value="MFS general substrate transporter"/>
    <property type="match status" value="2"/>
</dbReference>
<organism evidence="9 10">
    <name type="scientific">Thalassoglobus neptunius</name>
    <dbReference type="NCBI Taxonomy" id="1938619"/>
    <lineage>
        <taxon>Bacteria</taxon>
        <taxon>Pseudomonadati</taxon>
        <taxon>Planctomycetota</taxon>
        <taxon>Planctomycetia</taxon>
        <taxon>Planctomycetales</taxon>
        <taxon>Planctomycetaceae</taxon>
        <taxon>Thalassoglobus</taxon>
    </lineage>
</organism>
<dbReference type="PROSITE" id="PS50850">
    <property type="entry name" value="MFS"/>
    <property type="match status" value="1"/>
</dbReference>
<dbReference type="Proteomes" id="UP000317243">
    <property type="component" value="Unassembled WGS sequence"/>
</dbReference>
<proteinExistence type="inferred from homology"/>
<dbReference type="AlphaFoldDB" id="A0A5C5X495"/>
<dbReference type="InterPro" id="IPR020846">
    <property type="entry name" value="MFS_dom"/>
</dbReference>
<feature type="transmembrane region" description="Helical" evidence="7">
    <location>
        <begin position="164"/>
        <end position="184"/>
    </location>
</feature>
<feature type="transmembrane region" description="Helical" evidence="7">
    <location>
        <begin position="374"/>
        <end position="397"/>
    </location>
</feature>